<keyword evidence="1" id="KW-0812">Transmembrane</keyword>
<feature type="transmembrane region" description="Helical" evidence="1">
    <location>
        <begin position="67"/>
        <end position="89"/>
    </location>
</feature>
<reference evidence="2" key="1">
    <citation type="submission" date="2021-01" db="EMBL/GenBank/DDBJ databases">
        <title>Modified the classification status of verrucomicrobia.</title>
        <authorList>
            <person name="Feng X."/>
        </authorList>
    </citation>
    <scope>NUCLEOTIDE SEQUENCE</scope>
    <source>
        <strain evidence="2">KCTC 13126</strain>
    </source>
</reference>
<feature type="transmembrane region" description="Helical" evidence="1">
    <location>
        <begin position="42"/>
        <end position="61"/>
    </location>
</feature>
<sequence length="295" mass="34018">MPEDTLSPIAEYFVYACVAASIGLGVLNTRVSSLKVSVLNRWARWFGVAFGAAFLVFEAGWLERPFWVIGALFFLGWLLVETVYTWLAINALSKSSVSLFPRFTENTTGEEWPTQKKLIEIKDWLKMKGFSKSQAVLADVGHGIHIRSSVFQSEDNQTRFQILFVPQSNGDIGFCFSFSSETESGERFITDNLFMPYGGFYPEKWEVVRKPWTRSVASLHKLHQKRIARKELAAYDLDAIDDLNQQQRDLEQINVKQGFLFPPHLHEEHGRITWDGRYRVWKEVWMLNYFGISLA</sequence>
<evidence type="ECO:0000313" key="3">
    <source>
        <dbReference type="Proteomes" id="UP000617628"/>
    </source>
</evidence>
<keyword evidence="1" id="KW-0472">Membrane</keyword>
<accession>A0A934S105</accession>
<keyword evidence="1" id="KW-1133">Transmembrane helix</keyword>
<name>A0A934S105_9BACT</name>
<comment type="caution">
    <text evidence="2">The sequence shown here is derived from an EMBL/GenBank/DDBJ whole genome shotgun (WGS) entry which is preliminary data.</text>
</comment>
<gene>
    <name evidence="2" type="ORF">JIN87_25980</name>
</gene>
<organism evidence="2 3">
    <name type="scientific">Pelagicoccus mobilis</name>
    <dbReference type="NCBI Taxonomy" id="415221"/>
    <lineage>
        <taxon>Bacteria</taxon>
        <taxon>Pseudomonadati</taxon>
        <taxon>Verrucomicrobiota</taxon>
        <taxon>Opitutia</taxon>
        <taxon>Puniceicoccales</taxon>
        <taxon>Pelagicoccaceae</taxon>
        <taxon>Pelagicoccus</taxon>
    </lineage>
</organism>
<protein>
    <submittedName>
        <fullName evidence="2">Uncharacterized protein</fullName>
    </submittedName>
</protein>
<evidence type="ECO:0000313" key="2">
    <source>
        <dbReference type="EMBL" id="MBK1880361.1"/>
    </source>
</evidence>
<proteinExistence type="predicted"/>
<dbReference type="Proteomes" id="UP000617628">
    <property type="component" value="Unassembled WGS sequence"/>
</dbReference>
<feature type="transmembrane region" description="Helical" evidence="1">
    <location>
        <begin position="12"/>
        <end position="30"/>
    </location>
</feature>
<dbReference type="AlphaFoldDB" id="A0A934S105"/>
<evidence type="ECO:0000256" key="1">
    <source>
        <dbReference type="SAM" id="Phobius"/>
    </source>
</evidence>
<keyword evidence="3" id="KW-1185">Reference proteome</keyword>
<dbReference type="EMBL" id="JAENIL010000084">
    <property type="protein sequence ID" value="MBK1880361.1"/>
    <property type="molecule type" value="Genomic_DNA"/>
</dbReference>
<dbReference type="RefSeq" id="WP_200359247.1">
    <property type="nucleotide sequence ID" value="NZ_JAENIL010000084.1"/>
</dbReference>